<feature type="transmembrane region" description="Helical" evidence="8">
    <location>
        <begin position="132"/>
        <end position="151"/>
    </location>
</feature>
<keyword evidence="3" id="KW-0813">Transport</keyword>
<sequence>MSFNAENSWKNAVKLTLPILMGYLAAGIAYGILATSTGLPAWFTIVMSFTVFSGTAQYAAIPFFISGVGIIPIFLSTLLMSLRFMFYTLNMYSLLPKERVKRFLSTCYLTDESFALLTTFPANTRQAMMLKVNFLGMIYWVIATIIGIALGDSVSQYIPNLDFALPCLFAILAYEQYKSQKQWKSIFIALVGFLLARQITDQSVLLVAILIAIVIVTLLPQSFFDHKKGKA</sequence>
<dbReference type="Pfam" id="PF03591">
    <property type="entry name" value="AzlC"/>
    <property type="match status" value="1"/>
</dbReference>
<keyword evidence="5 8" id="KW-0812">Transmembrane</keyword>
<dbReference type="GO" id="GO:0005886">
    <property type="term" value="C:plasma membrane"/>
    <property type="evidence" value="ECO:0007669"/>
    <property type="project" value="UniProtKB-SubCell"/>
</dbReference>
<evidence type="ECO:0000313" key="12">
    <source>
        <dbReference type="Proteomes" id="UP001196379"/>
    </source>
</evidence>
<dbReference type="AlphaFoldDB" id="A0A949T9U4"/>
<dbReference type="InterPro" id="IPR011606">
    <property type="entry name" value="Brnchd-chn_aa_trnsp_permease"/>
</dbReference>
<keyword evidence="12" id="KW-1185">Reference proteome</keyword>
<evidence type="ECO:0000256" key="5">
    <source>
        <dbReference type="ARBA" id="ARBA00022692"/>
    </source>
</evidence>
<protein>
    <submittedName>
        <fullName evidence="10">AzlC family ABC transporter permease</fullName>
    </submittedName>
</protein>
<dbReference type="GO" id="GO:1903785">
    <property type="term" value="P:L-valine transmembrane transport"/>
    <property type="evidence" value="ECO:0007669"/>
    <property type="project" value="TreeGrafter"/>
</dbReference>
<feature type="transmembrane region" description="Helical" evidence="8">
    <location>
        <begin position="205"/>
        <end position="224"/>
    </location>
</feature>
<evidence type="ECO:0000256" key="8">
    <source>
        <dbReference type="SAM" id="Phobius"/>
    </source>
</evidence>
<proteinExistence type="inferred from homology"/>
<comment type="caution">
    <text evidence="10">The sequence shown here is derived from an EMBL/GenBank/DDBJ whole genome shotgun (WGS) entry which is preliminary data.</text>
</comment>
<keyword evidence="7 8" id="KW-0472">Membrane</keyword>
<dbReference type="RefSeq" id="WP_157402496.1">
    <property type="nucleotide sequence ID" value="NZ_JABULY010000010.1"/>
</dbReference>
<evidence type="ECO:0000256" key="2">
    <source>
        <dbReference type="ARBA" id="ARBA00010735"/>
    </source>
</evidence>
<comment type="subcellular location">
    <subcellularLocation>
        <location evidence="1">Cell membrane</location>
        <topology evidence="1">Multi-pass membrane protein</topology>
    </subcellularLocation>
</comment>
<comment type="similarity">
    <text evidence="2">Belongs to the AzlC family.</text>
</comment>
<evidence type="ECO:0000256" key="1">
    <source>
        <dbReference type="ARBA" id="ARBA00004651"/>
    </source>
</evidence>
<dbReference type="PANTHER" id="PTHR34979:SF1">
    <property type="entry name" value="INNER MEMBRANE PROTEIN YGAZ"/>
    <property type="match status" value="1"/>
</dbReference>
<dbReference type="Proteomes" id="UP000732858">
    <property type="component" value="Unassembled WGS sequence"/>
</dbReference>
<evidence type="ECO:0000313" key="9">
    <source>
        <dbReference type="EMBL" id="MBV6532333.1"/>
    </source>
</evidence>
<evidence type="ECO:0000256" key="7">
    <source>
        <dbReference type="ARBA" id="ARBA00023136"/>
    </source>
</evidence>
<reference evidence="10 12" key="1">
    <citation type="journal article" date="2021" name="Mol. Ecol.">
        <title>Polar bear-adapted Ursidibacter maritimus are remarkably conserved after generations in captivity.</title>
        <authorList>
            <person name="Espinosa-Gongora C."/>
            <person name="Hansen M.J."/>
            <person name="Bertelsen M.F."/>
            <person name="Bojesen A.M."/>
        </authorList>
    </citation>
    <scope>NUCLEOTIDE SEQUENCE</scope>
    <source>
        <strain evidence="10">Pb43105x</strain>
        <strain evidence="9 12">Pb43106</strain>
    </source>
</reference>
<dbReference type="OrthoDB" id="3177005at2"/>
<accession>A0A949T9U4</accession>
<dbReference type="EMBL" id="JABUMC010000028">
    <property type="protein sequence ID" value="MBV6547462.1"/>
    <property type="molecule type" value="Genomic_DNA"/>
</dbReference>
<feature type="transmembrane region" description="Helical" evidence="8">
    <location>
        <begin position="12"/>
        <end position="33"/>
    </location>
</feature>
<dbReference type="GeneID" id="65548287"/>
<feature type="transmembrane region" description="Helical" evidence="8">
    <location>
        <begin position="39"/>
        <end position="56"/>
    </location>
</feature>
<dbReference type="PANTHER" id="PTHR34979">
    <property type="entry name" value="INNER MEMBRANE PROTEIN YGAZ"/>
    <property type="match status" value="1"/>
</dbReference>
<evidence type="ECO:0000313" key="10">
    <source>
        <dbReference type="EMBL" id="MBV6547462.1"/>
    </source>
</evidence>
<evidence type="ECO:0000256" key="3">
    <source>
        <dbReference type="ARBA" id="ARBA00022448"/>
    </source>
</evidence>
<dbReference type="Proteomes" id="UP001196379">
    <property type="component" value="Unassembled WGS sequence"/>
</dbReference>
<name>A0A949T9U4_9PAST</name>
<organism evidence="10 11">
    <name type="scientific">Ursidibacter maritimus</name>
    <dbReference type="NCBI Taxonomy" id="1331689"/>
    <lineage>
        <taxon>Bacteria</taxon>
        <taxon>Pseudomonadati</taxon>
        <taxon>Pseudomonadota</taxon>
        <taxon>Gammaproteobacteria</taxon>
        <taxon>Pasteurellales</taxon>
        <taxon>Pasteurellaceae</taxon>
        <taxon>Ursidibacter</taxon>
    </lineage>
</organism>
<keyword evidence="6 8" id="KW-1133">Transmembrane helix</keyword>
<dbReference type="EMBL" id="JABULY010000010">
    <property type="protein sequence ID" value="MBV6532333.1"/>
    <property type="molecule type" value="Genomic_DNA"/>
</dbReference>
<keyword evidence="4" id="KW-1003">Cell membrane</keyword>
<feature type="transmembrane region" description="Helical" evidence="8">
    <location>
        <begin position="63"/>
        <end position="82"/>
    </location>
</feature>
<evidence type="ECO:0000256" key="6">
    <source>
        <dbReference type="ARBA" id="ARBA00022989"/>
    </source>
</evidence>
<evidence type="ECO:0000256" key="4">
    <source>
        <dbReference type="ARBA" id="ARBA00022475"/>
    </source>
</evidence>
<gene>
    <name evidence="9" type="ORF">HT657_09420</name>
    <name evidence="10" type="ORF">HT672_09295</name>
</gene>
<evidence type="ECO:0000313" key="11">
    <source>
        <dbReference type="Proteomes" id="UP000732858"/>
    </source>
</evidence>